<gene>
    <name evidence="1" type="ORF">GCM10009777_29230</name>
</gene>
<name>A0ABP5E768_9MICO</name>
<organism evidence="1 2">
    <name type="scientific">Microbacterium pumilum</name>
    <dbReference type="NCBI Taxonomy" id="344165"/>
    <lineage>
        <taxon>Bacteria</taxon>
        <taxon>Bacillati</taxon>
        <taxon>Actinomycetota</taxon>
        <taxon>Actinomycetes</taxon>
        <taxon>Micrococcales</taxon>
        <taxon>Microbacteriaceae</taxon>
        <taxon>Microbacterium</taxon>
    </lineage>
</organism>
<protein>
    <recommendedName>
        <fullName evidence="3">Alpha-amylase</fullName>
    </recommendedName>
</protein>
<evidence type="ECO:0000313" key="1">
    <source>
        <dbReference type="EMBL" id="GAA1991938.1"/>
    </source>
</evidence>
<dbReference type="InterPro" id="IPR008969">
    <property type="entry name" value="CarboxyPept-like_regulatory"/>
</dbReference>
<comment type="caution">
    <text evidence="1">The sequence shown here is derived from an EMBL/GenBank/DDBJ whole genome shotgun (WGS) entry which is preliminary data.</text>
</comment>
<reference evidence="2" key="1">
    <citation type="journal article" date="2019" name="Int. J. Syst. Evol. Microbiol.">
        <title>The Global Catalogue of Microorganisms (GCM) 10K type strain sequencing project: providing services to taxonomists for standard genome sequencing and annotation.</title>
        <authorList>
            <consortium name="The Broad Institute Genomics Platform"/>
            <consortium name="The Broad Institute Genome Sequencing Center for Infectious Disease"/>
            <person name="Wu L."/>
            <person name="Ma J."/>
        </authorList>
    </citation>
    <scope>NUCLEOTIDE SEQUENCE [LARGE SCALE GENOMIC DNA]</scope>
    <source>
        <strain evidence="2">JCM 14902</strain>
    </source>
</reference>
<accession>A0ABP5E768</accession>
<evidence type="ECO:0008006" key="3">
    <source>
        <dbReference type="Google" id="ProtNLM"/>
    </source>
</evidence>
<dbReference type="SUPFAM" id="SSF49464">
    <property type="entry name" value="Carboxypeptidase regulatory domain-like"/>
    <property type="match status" value="1"/>
</dbReference>
<dbReference type="Gene3D" id="2.60.40.2700">
    <property type="match status" value="3"/>
</dbReference>
<proteinExistence type="predicted"/>
<dbReference type="EMBL" id="BAAAOH010000001">
    <property type="protein sequence ID" value="GAA1991938.1"/>
    <property type="molecule type" value="Genomic_DNA"/>
</dbReference>
<keyword evidence="2" id="KW-1185">Reference proteome</keyword>
<dbReference type="Proteomes" id="UP001500326">
    <property type="component" value="Unassembled WGS sequence"/>
</dbReference>
<sequence>MSITEASPSDRRNVQGDAVLAVNAPIAGTVKGSDGQPLSGVIVSIWSSAWDGVTAWDYPLTFVASVVTSGTGTFTLSVPVGYYTLFFNPVDDPDSAWSWVGGQAVPGKYPTLVSSGGWQVNASLGASHAISGSVTGGPTSTPLSTPMTLWACNDRESSFWCSPNWEISSDPGGYGFWQLPAGYYLLEVSAPDSRYKGEWWNNKPDYGASDFIQVSNGVDTFADINLARHVQVLPELTVSGTAAVGRTVSVTVPTKVSGATYVYAWYSDGVAIAPSSPESTFLLTSAQAGTQITARVRVSKPGYATVTKLTAQTSRVIASSAPTITGRVAVGRALTANPNAWTPGTTFTYQWYADGVGIPGATSSTYMLTPAERDKTIKVGVKGWNPGYTTYFRGSGPTLKVAQAAKPTISGTPKVGQNLTAGTTGWTPGTTFVYHWYANGGAIAGAASSSLTVVSAYVGKTITVRVVGSKPGYTSFSQTSLPTAAVVR</sequence>
<evidence type="ECO:0000313" key="2">
    <source>
        <dbReference type="Proteomes" id="UP001500326"/>
    </source>
</evidence>